<dbReference type="RefSeq" id="WP_110038645.1">
    <property type="nucleotide sequence ID" value="NZ_QGTL01000005.1"/>
</dbReference>
<proteinExistence type="predicted"/>
<evidence type="ECO:0000259" key="1">
    <source>
        <dbReference type="Pfam" id="PF06742"/>
    </source>
</evidence>
<dbReference type="Gene3D" id="2.60.40.1610">
    <property type="entry name" value="Domain of unknown function DUF1254"/>
    <property type="match status" value="1"/>
</dbReference>
<protein>
    <recommendedName>
        <fullName evidence="5">DUF1254 domain-containing protein</fullName>
    </recommendedName>
</protein>
<evidence type="ECO:0000313" key="3">
    <source>
        <dbReference type="EMBL" id="PWV75118.1"/>
    </source>
</evidence>
<dbReference type="InterPro" id="IPR037049">
    <property type="entry name" value="DUF1214_C_sf"/>
</dbReference>
<evidence type="ECO:0000313" key="4">
    <source>
        <dbReference type="Proteomes" id="UP000246410"/>
    </source>
</evidence>
<dbReference type="InterPro" id="IPR037050">
    <property type="entry name" value="DUF1254_sf"/>
</dbReference>
<feature type="domain" description="DUF1214" evidence="1">
    <location>
        <begin position="311"/>
        <end position="417"/>
    </location>
</feature>
<comment type="caution">
    <text evidence="3">The sequence shown here is derived from an EMBL/GenBank/DDBJ whole genome shotgun (WGS) entry which is preliminary data.</text>
</comment>
<dbReference type="PANTHER" id="PTHR36509:SF2">
    <property type="entry name" value="BLL3101 PROTEIN"/>
    <property type="match status" value="1"/>
</dbReference>
<dbReference type="InterPro" id="IPR010621">
    <property type="entry name" value="DUF1214"/>
</dbReference>
<feature type="domain" description="DUF1254" evidence="2">
    <location>
        <begin position="46"/>
        <end position="174"/>
    </location>
</feature>
<evidence type="ECO:0000259" key="2">
    <source>
        <dbReference type="Pfam" id="PF06863"/>
    </source>
</evidence>
<dbReference type="EMBL" id="QGTL01000005">
    <property type="protein sequence ID" value="PWV75118.1"/>
    <property type="molecule type" value="Genomic_DNA"/>
</dbReference>
<dbReference type="Pfam" id="PF06863">
    <property type="entry name" value="DUF1254"/>
    <property type="match status" value="1"/>
</dbReference>
<keyword evidence="4" id="KW-1185">Reference proteome</keyword>
<organism evidence="3 4">
    <name type="scientific">Nocardia neocaledoniensis</name>
    <dbReference type="NCBI Taxonomy" id="236511"/>
    <lineage>
        <taxon>Bacteria</taxon>
        <taxon>Bacillati</taxon>
        <taxon>Actinomycetota</taxon>
        <taxon>Actinomycetes</taxon>
        <taxon>Mycobacteriales</taxon>
        <taxon>Nocardiaceae</taxon>
        <taxon>Nocardia</taxon>
    </lineage>
</organism>
<sequence>MSVLASDLRTLSREAYIYLYPLVTTAETRRQQINGAAGSQPSFGPPNRFHHIREFPGAAFRTVVRPNFDTLYSSAWIDLTQGPVRVQTPDSDERYYMLPMLDAWTDVFASPGKRTTGTEPQDYLLVGPGYTGQPPADIPVLRAPTHHVWIIARAQTNGPADYAAVNAFQDGLRISEVGERPPFTPDPTVDTSVEPLHVVESLSAADFFRRATDALAVDPPHQTDFSQLARIAPLGIVPGRTFDATRFTAADLARIDAGVADARAAITEAPRTLVQPVDGWVTLPTGVYGNDYLARATIAKAGLGANPPEDAVYPLLLADSEGKPPVGDSDYVLHFDAGELPPVDAFWSVTMYDAEGFQAPNELDRFAIGDRDDLRFNPDGSLDIHISHTNPGPERESNWLPAPIGPLGITLRLYAPHAAALDRTWTPPPVHKVR</sequence>
<gene>
    <name evidence="3" type="ORF">DFR69_105192</name>
</gene>
<name>A0A317NND1_9NOCA</name>
<accession>A0A317NND1</accession>
<dbReference type="PANTHER" id="PTHR36509">
    <property type="entry name" value="BLL3101 PROTEIN"/>
    <property type="match status" value="1"/>
</dbReference>
<dbReference type="Proteomes" id="UP000246410">
    <property type="component" value="Unassembled WGS sequence"/>
</dbReference>
<reference evidence="3 4" key="1">
    <citation type="submission" date="2018-05" db="EMBL/GenBank/DDBJ databases">
        <title>Genomic Encyclopedia of Type Strains, Phase IV (KMG-IV): sequencing the most valuable type-strain genomes for metagenomic binning, comparative biology and taxonomic classification.</title>
        <authorList>
            <person name="Goeker M."/>
        </authorList>
    </citation>
    <scope>NUCLEOTIDE SEQUENCE [LARGE SCALE GENOMIC DNA]</scope>
    <source>
        <strain evidence="3 4">DSM 44717</strain>
    </source>
</reference>
<dbReference type="SUPFAM" id="SSF160935">
    <property type="entry name" value="VPA0735-like"/>
    <property type="match status" value="1"/>
</dbReference>
<dbReference type="Pfam" id="PF06742">
    <property type="entry name" value="DUF1214"/>
    <property type="match status" value="1"/>
</dbReference>
<dbReference type="InterPro" id="IPR010679">
    <property type="entry name" value="DUF1254"/>
</dbReference>
<evidence type="ECO:0008006" key="5">
    <source>
        <dbReference type="Google" id="ProtNLM"/>
    </source>
</evidence>
<dbReference type="Gene3D" id="2.60.120.600">
    <property type="entry name" value="Domain of unknown function DUF1214, C-terminal domain"/>
    <property type="match status" value="1"/>
</dbReference>
<dbReference type="AlphaFoldDB" id="A0A317NND1"/>